<dbReference type="Proteomes" id="UP001165074">
    <property type="component" value="Unassembled WGS sequence"/>
</dbReference>
<dbReference type="RefSeq" id="WP_285583490.1">
    <property type="nucleotide sequence ID" value="NZ_BSTK01000022.1"/>
</dbReference>
<organism evidence="2 3">
    <name type="scientific">Actinoallomurus iriomotensis</name>
    <dbReference type="NCBI Taxonomy" id="478107"/>
    <lineage>
        <taxon>Bacteria</taxon>
        <taxon>Bacillati</taxon>
        <taxon>Actinomycetota</taxon>
        <taxon>Actinomycetes</taxon>
        <taxon>Streptosporangiales</taxon>
        <taxon>Thermomonosporaceae</taxon>
        <taxon>Actinoallomurus</taxon>
    </lineage>
</organism>
<comment type="caution">
    <text evidence="2">The sequence shown here is derived from an EMBL/GenBank/DDBJ whole genome shotgun (WGS) entry which is preliminary data.</text>
</comment>
<proteinExistence type="predicted"/>
<reference evidence="2" key="1">
    <citation type="submission" date="2023-03" db="EMBL/GenBank/DDBJ databases">
        <title>Actinoallomurus iriomotensis NBRC 103684.</title>
        <authorList>
            <person name="Ichikawa N."/>
            <person name="Sato H."/>
            <person name="Tonouchi N."/>
        </authorList>
    </citation>
    <scope>NUCLEOTIDE SEQUENCE</scope>
    <source>
        <strain evidence="2">NBRC 103684</strain>
    </source>
</reference>
<accession>A0A9W6SDX3</accession>
<evidence type="ECO:0000313" key="2">
    <source>
        <dbReference type="EMBL" id="GLY91713.1"/>
    </source>
</evidence>
<gene>
    <name evidence="2" type="ORF">Airi02_096410</name>
</gene>
<protein>
    <submittedName>
        <fullName evidence="2">Uncharacterized protein</fullName>
    </submittedName>
</protein>
<feature type="compositionally biased region" description="Basic and acidic residues" evidence="1">
    <location>
        <begin position="1"/>
        <end position="20"/>
    </location>
</feature>
<sequence>MSDRTAPEQHDAQAAPKREPQVLSGDELIVYEAIATLRGPVDVDGLAGKTGLAEDAVRAAVDRLTTLEMVETGEQGARIGPNDWDVRGAR</sequence>
<name>A0A9W6SDX3_9ACTN</name>
<evidence type="ECO:0000256" key="1">
    <source>
        <dbReference type="SAM" id="MobiDB-lite"/>
    </source>
</evidence>
<keyword evidence="3" id="KW-1185">Reference proteome</keyword>
<evidence type="ECO:0000313" key="3">
    <source>
        <dbReference type="Proteomes" id="UP001165074"/>
    </source>
</evidence>
<dbReference type="EMBL" id="BSTK01000022">
    <property type="protein sequence ID" value="GLY91713.1"/>
    <property type="molecule type" value="Genomic_DNA"/>
</dbReference>
<dbReference type="AlphaFoldDB" id="A0A9W6SDX3"/>
<feature type="region of interest" description="Disordered" evidence="1">
    <location>
        <begin position="1"/>
        <end position="21"/>
    </location>
</feature>